<feature type="compositionally biased region" description="Polar residues" evidence="7">
    <location>
        <begin position="462"/>
        <end position="479"/>
    </location>
</feature>
<dbReference type="FunFam" id="1.10.510.10:FF:000384">
    <property type="entry name" value="G-type lectin S-receptor-like serine/threonine-protein kinase"/>
    <property type="match status" value="1"/>
</dbReference>
<dbReference type="FunFam" id="3.30.200.20:FF:000162">
    <property type="entry name" value="Adenine nucleotide alpha hydrolase-like domain kinase"/>
    <property type="match status" value="1"/>
</dbReference>
<dbReference type="OMA" id="IMRIERR"/>
<keyword evidence="8" id="KW-1133">Transmembrane helix</keyword>
<sequence length="479" mass="52469">MSDQPSCSSCIQQAYANARARFPIGARFWRNSTAERCNMRFENSNFTRDLPSGTLGILGPNASAPAPPPVVPPPTARPPASTPGGGSGGSSNTAAIVAGVVVPVFLILGVAGLLLVKRRRSRRRRRRGLPRVPSSELQRSSRGPIAFSYRDLCEATEDFSDRNKLGQGGFGTVYKAFFGDGTVFAVKRLSVGSQQGKMEFVNEIDIITAIRHKNLVMLEGYCCEGNHRLIVYEFLEKGSLDQTLFGKSLLLDWPARFQIIVGVAKGLAYLHEESHEQVIHRDIKASNILLDKMLQPKISDFGISKLAGVEKENTTTRVAGTVGYMAPEYVLRGRLSSKVDVFSFGVLVLEIISGRKCMDDTLPVEEEILAQWAWSLFGAGKLEELIDPRLEKFYIAEEAHRATHVALLCSREFEGSRPTMSAVVAMLMGYLELEPLTTVDSPNYFGQIRHHGWTTTTTTTTSQTGSSYAASPLTATSAR</sequence>
<feature type="domain" description="Protein kinase" evidence="9">
    <location>
        <begin position="159"/>
        <end position="431"/>
    </location>
</feature>
<keyword evidence="8" id="KW-0472">Membrane</keyword>
<dbReference type="InParanoid" id="D8RCG4"/>
<keyword evidence="3" id="KW-0418">Kinase</keyword>
<dbReference type="eggNOG" id="ENOG502QQPW">
    <property type="taxonomic scope" value="Eukaryota"/>
</dbReference>
<dbReference type="PROSITE" id="PS00107">
    <property type="entry name" value="PROTEIN_KINASE_ATP"/>
    <property type="match status" value="1"/>
</dbReference>
<dbReference type="InterPro" id="IPR052059">
    <property type="entry name" value="CR_Ser/Thr_kinase"/>
</dbReference>
<dbReference type="PROSITE" id="PS00108">
    <property type="entry name" value="PROTEIN_KINASE_ST"/>
    <property type="match status" value="1"/>
</dbReference>
<dbReference type="Gene3D" id="3.30.200.20">
    <property type="entry name" value="Phosphorylase Kinase, domain 1"/>
    <property type="match status" value="1"/>
</dbReference>
<dbReference type="PROSITE" id="PS50011">
    <property type="entry name" value="PROTEIN_KINASE_DOM"/>
    <property type="match status" value="1"/>
</dbReference>
<dbReference type="Proteomes" id="UP000001514">
    <property type="component" value="Unassembled WGS sequence"/>
</dbReference>
<protein>
    <recommendedName>
        <fullName evidence="9">Protein kinase domain-containing protein</fullName>
    </recommendedName>
</protein>
<dbReference type="Gramene" id="EFJ30125">
    <property type="protein sequence ID" value="EFJ30125"/>
    <property type="gene ID" value="SELMODRAFT_145918"/>
</dbReference>
<evidence type="ECO:0000256" key="4">
    <source>
        <dbReference type="ARBA" id="ARBA00022840"/>
    </source>
</evidence>
<proteinExistence type="inferred from homology"/>
<keyword evidence="11" id="KW-1185">Reference proteome</keyword>
<dbReference type="InterPro" id="IPR000719">
    <property type="entry name" value="Prot_kinase_dom"/>
</dbReference>
<keyword evidence="6" id="KW-0723">Serine/threonine-protein kinase</keyword>
<name>D8RCG4_SELML</name>
<dbReference type="InterPro" id="IPR011009">
    <property type="entry name" value="Kinase-like_dom_sf"/>
</dbReference>
<dbReference type="SMART" id="SM00220">
    <property type="entry name" value="S_TKc"/>
    <property type="match status" value="1"/>
</dbReference>
<evidence type="ECO:0000313" key="10">
    <source>
        <dbReference type="EMBL" id="EFJ30125.1"/>
    </source>
</evidence>
<dbReference type="GO" id="GO:0005524">
    <property type="term" value="F:ATP binding"/>
    <property type="evidence" value="ECO:0007669"/>
    <property type="project" value="UniProtKB-UniRule"/>
</dbReference>
<comment type="similarity">
    <text evidence="6">Belongs to the protein kinase superfamily.</text>
</comment>
<dbReference type="InterPro" id="IPR008271">
    <property type="entry name" value="Ser/Thr_kinase_AS"/>
</dbReference>
<keyword evidence="2 5" id="KW-0547">Nucleotide-binding</keyword>
<dbReference type="KEGG" id="smo:SELMODRAFT_145918"/>
<dbReference type="Pfam" id="PF00069">
    <property type="entry name" value="Pkinase"/>
    <property type="match status" value="1"/>
</dbReference>
<dbReference type="PANTHER" id="PTHR47973">
    <property type="entry name" value="CYSTEINE-RICH RECEPTOR-LIKE PROTEIN KINASE 3"/>
    <property type="match status" value="1"/>
</dbReference>
<reference evidence="10 11" key="1">
    <citation type="journal article" date="2011" name="Science">
        <title>The Selaginella genome identifies genetic changes associated with the evolution of vascular plants.</title>
        <authorList>
            <person name="Banks J.A."/>
            <person name="Nishiyama T."/>
            <person name="Hasebe M."/>
            <person name="Bowman J.L."/>
            <person name="Gribskov M."/>
            <person name="dePamphilis C."/>
            <person name="Albert V.A."/>
            <person name="Aono N."/>
            <person name="Aoyama T."/>
            <person name="Ambrose B.A."/>
            <person name="Ashton N.W."/>
            <person name="Axtell M.J."/>
            <person name="Barker E."/>
            <person name="Barker M.S."/>
            <person name="Bennetzen J.L."/>
            <person name="Bonawitz N.D."/>
            <person name="Chapple C."/>
            <person name="Cheng C."/>
            <person name="Correa L.G."/>
            <person name="Dacre M."/>
            <person name="DeBarry J."/>
            <person name="Dreyer I."/>
            <person name="Elias M."/>
            <person name="Engstrom E.M."/>
            <person name="Estelle M."/>
            <person name="Feng L."/>
            <person name="Finet C."/>
            <person name="Floyd S.K."/>
            <person name="Frommer W.B."/>
            <person name="Fujita T."/>
            <person name="Gramzow L."/>
            <person name="Gutensohn M."/>
            <person name="Harholt J."/>
            <person name="Hattori M."/>
            <person name="Heyl A."/>
            <person name="Hirai T."/>
            <person name="Hiwatashi Y."/>
            <person name="Ishikawa M."/>
            <person name="Iwata M."/>
            <person name="Karol K.G."/>
            <person name="Koehler B."/>
            <person name="Kolukisaoglu U."/>
            <person name="Kubo M."/>
            <person name="Kurata T."/>
            <person name="Lalonde S."/>
            <person name="Li K."/>
            <person name="Li Y."/>
            <person name="Litt A."/>
            <person name="Lyons E."/>
            <person name="Manning G."/>
            <person name="Maruyama T."/>
            <person name="Michael T.P."/>
            <person name="Mikami K."/>
            <person name="Miyazaki S."/>
            <person name="Morinaga S."/>
            <person name="Murata T."/>
            <person name="Mueller-Roeber B."/>
            <person name="Nelson D.R."/>
            <person name="Obara M."/>
            <person name="Oguri Y."/>
            <person name="Olmstead R.G."/>
            <person name="Onodera N."/>
            <person name="Petersen B.L."/>
            <person name="Pils B."/>
            <person name="Prigge M."/>
            <person name="Rensing S.A."/>
            <person name="Riano-Pachon D.M."/>
            <person name="Roberts A.W."/>
            <person name="Sato Y."/>
            <person name="Scheller H.V."/>
            <person name="Schulz B."/>
            <person name="Schulz C."/>
            <person name="Shakirov E.V."/>
            <person name="Shibagaki N."/>
            <person name="Shinohara N."/>
            <person name="Shippen D.E."/>
            <person name="Soerensen I."/>
            <person name="Sotooka R."/>
            <person name="Sugimoto N."/>
            <person name="Sugita M."/>
            <person name="Sumikawa N."/>
            <person name="Tanurdzic M."/>
            <person name="Theissen G."/>
            <person name="Ulvskov P."/>
            <person name="Wakazuki S."/>
            <person name="Weng J.K."/>
            <person name="Willats W.W."/>
            <person name="Wipf D."/>
            <person name="Wolf P.G."/>
            <person name="Yang L."/>
            <person name="Zimmer A.D."/>
            <person name="Zhu Q."/>
            <person name="Mitros T."/>
            <person name="Hellsten U."/>
            <person name="Loque D."/>
            <person name="Otillar R."/>
            <person name="Salamov A."/>
            <person name="Schmutz J."/>
            <person name="Shapiro H."/>
            <person name="Lindquist E."/>
            <person name="Lucas S."/>
            <person name="Rokhsar D."/>
            <person name="Grigoriev I.V."/>
        </authorList>
    </citation>
    <scope>NUCLEOTIDE SEQUENCE [LARGE SCALE GENOMIC DNA]</scope>
</reference>
<dbReference type="GO" id="GO:0004674">
    <property type="term" value="F:protein serine/threonine kinase activity"/>
    <property type="evidence" value="ECO:0000318"/>
    <property type="project" value="GO_Central"/>
</dbReference>
<dbReference type="AlphaFoldDB" id="D8RCG4"/>
<evidence type="ECO:0000256" key="3">
    <source>
        <dbReference type="ARBA" id="ARBA00022777"/>
    </source>
</evidence>
<keyword evidence="1" id="KW-0808">Transferase</keyword>
<organism evidence="11">
    <name type="scientific">Selaginella moellendorffii</name>
    <name type="common">Spikemoss</name>
    <dbReference type="NCBI Taxonomy" id="88036"/>
    <lineage>
        <taxon>Eukaryota</taxon>
        <taxon>Viridiplantae</taxon>
        <taxon>Streptophyta</taxon>
        <taxon>Embryophyta</taxon>
        <taxon>Tracheophyta</taxon>
        <taxon>Lycopodiopsida</taxon>
        <taxon>Selaginellales</taxon>
        <taxon>Selaginellaceae</taxon>
        <taxon>Selaginella</taxon>
    </lineage>
</organism>
<gene>
    <name evidence="10" type="ORF">SELMODRAFT_145918</name>
</gene>
<dbReference type="EMBL" id="GL377576">
    <property type="protein sequence ID" value="EFJ30125.1"/>
    <property type="molecule type" value="Genomic_DNA"/>
</dbReference>
<dbReference type="CDD" id="cd14066">
    <property type="entry name" value="STKc_IRAK"/>
    <property type="match status" value="1"/>
</dbReference>
<evidence type="ECO:0000313" key="11">
    <source>
        <dbReference type="Proteomes" id="UP000001514"/>
    </source>
</evidence>
<dbReference type="InterPro" id="IPR017441">
    <property type="entry name" value="Protein_kinase_ATP_BS"/>
</dbReference>
<evidence type="ECO:0000256" key="2">
    <source>
        <dbReference type="ARBA" id="ARBA00022741"/>
    </source>
</evidence>
<feature type="region of interest" description="Disordered" evidence="7">
    <location>
        <begin position="52"/>
        <end position="90"/>
    </location>
</feature>
<evidence type="ECO:0000256" key="5">
    <source>
        <dbReference type="PROSITE-ProRule" id="PRU10141"/>
    </source>
</evidence>
<evidence type="ECO:0000256" key="7">
    <source>
        <dbReference type="SAM" id="MobiDB-lite"/>
    </source>
</evidence>
<accession>D8RCG4</accession>
<feature type="region of interest" description="Disordered" evidence="7">
    <location>
        <begin position="456"/>
        <end position="479"/>
    </location>
</feature>
<feature type="binding site" evidence="5">
    <location>
        <position position="187"/>
    </location>
    <ligand>
        <name>ATP</name>
        <dbReference type="ChEBI" id="CHEBI:30616"/>
    </ligand>
</feature>
<dbReference type="SUPFAM" id="SSF56112">
    <property type="entry name" value="Protein kinase-like (PK-like)"/>
    <property type="match status" value="1"/>
</dbReference>
<feature type="transmembrane region" description="Helical" evidence="8">
    <location>
        <begin position="94"/>
        <end position="116"/>
    </location>
</feature>
<dbReference type="Gene3D" id="1.10.510.10">
    <property type="entry name" value="Transferase(Phosphotransferase) domain 1"/>
    <property type="match status" value="1"/>
</dbReference>
<evidence type="ECO:0000256" key="1">
    <source>
        <dbReference type="ARBA" id="ARBA00022679"/>
    </source>
</evidence>
<evidence type="ECO:0000259" key="9">
    <source>
        <dbReference type="PROSITE" id="PS50011"/>
    </source>
</evidence>
<evidence type="ECO:0000256" key="6">
    <source>
        <dbReference type="RuleBase" id="RU000304"/>
    </source>
</evidence>
<dbReference type="NCBIfam" id="TIGR01167">
    <property type="entry name" value="LPXTG_anchor"/>
    <property type="match status" value="1"/>
</dbReference>
<feature type="compositionally biased region" description="Pro residues" evidence="7">
    <location>
        <begin position="65"/>
        <end position="81"/>
    </location>
</feature>
<keyword evidence="8" id="KW-0812">Transmembrane</keyword>
<dbReference type="HOGENOM" id="CLU_000288_35_4_1"/>
<keyword evidence="4 5" id="KW-0067">ATP-binding</keyword>
<evidence type="ECO:0000256" key="8">
    <source>
        <dbReference type="SAM" id="Phobius"/>
    </source>
</evidence>